<evidence type="ECO:0000313" key="3">
    <source>
        <dbReference type="EMBL" id="GAA1767197.1"/>
    </source>
</evidence>
<reference evidence="4" key="1">
    <citation type="journal article" date="2019" name="Int. J. Syst. Evol. Microbiol.">
        <title>The Global Catalogue of Microorganisms (GCM) 10K type strain sequencing project: providing services to taxonomists for standard genome sequencing and annotation.</title>
        <authorList>
            <consortium name="The Broad Institute Genomics Platform"/>
            <consortium name="The Broad Institute Genome Sequencing Center for Infectious Disease"/>
            <person name="Wu L."/>
            <person name="Ma J."/>
        </authorList>
    </citation>
    <scope>NUCLEOTIDE SEQUENCE [LARGE SCALE GENOMIC DNA]</scope>
    <source>
        <strain evidence="4">JCM 13249</strain>
    </source>
</reference>
<dbReference type="Gene3D" id="3.50.50.60">
    <property type="entry name" value="FAD/NAD(P)-binding domain"/>
    <property type="match status" value="1"/>
</dbReference>
<dbReference type="PRINTS" id="PR00420">
    <property type="entry name" value="RNGMNOXGNASE"/>
</dbReference>
<dbReference type="PANTHER" id="PTHR43747">
    <property type="entry name" value="FAD-BINDING PROTEIN"/>
    <property type="match status" value="1"/>
</dbReference>
<dbReference type="Pfam" id="PF01494">
    <property type="entry name" value="FAD_binding_3"/>
    <property type="match status" value="1"/>
</dbReference>
<dbReference type="EMBL" id="BAAALS010000023">
    <property type="protein sequence ID" value="GAA1767197.1"/>
    <property type="molecule type" value="Genomic_DNA"/>
</dbReference>
<name>A0ABP4X047_9ACTN</name>
<dbReference type="InterPro" id="IPR036188">
    <property type="entry name" value="FAD/NAD-bd_sf"/>
</dbReference>
<keyword evidence="4" id="KW-1185">Reference proteome</keyword>
<gene>
    <name evidence="3" type="ORF">GCM10009681_42850</name>
</gene>
<feature type="domain" description="FAD-binding" evidence="2">
    <location>
        <begin position="3"/>
        <end position="336"/>
    </location>
</feature>
<sequence>MNTRVAILGGGPAGSACAIHLARLGIPSTIVEREAFPRFHIGESLTGESGNLLREMGLEDAMAAMGNPVKHGVRIYSPTGRDWFWFPVKRRDPREGLQDTFTWQVRRSAFDAMLLDRARELGTEVIRGRASDPIVRDGAVCGVRVVPEDGGAPRELASDVLVDATGQAAFLSSTGVAAPKTRGVYDRRVAVYGHFRNVLRDPGDGAGNTLLFFREAGLWSWFIPIDDEVTSIGLVASAEYLRRHGESRADFLLRELREFNAELSRRAAAAELDGEVRASANYSYRIERFSGRGWLCVGDAHRFIDPLFSFGVNVALQEGRQAAFAIRDFFDGKAADASRPFHDFELWAESGLDVCQTVLDGFTFHTFAFGLIQYEHGDDFIDLLAGRVWDDPGYTGLTRLRSVVAEAGADPAAADPAGAGT</sequence>
<dbReference type="RefSeq" id="WP_344084893.1">
    <property type="nucleotide sequence ID" value="NZ_BAAALS010000023.1"/>
</dbReference>
<comment type="caution">
    <text evidence="3">The sequence shown here is derived from an EMBL/GenBank/DDBJ whole genome shotgun (WGS) entry which is preliminary data.</text>
</comment>
<dbReference type="PANTHER" id="PTHR43747:SF1">
    <property type="entry name" value="SLR1998 PROTEIN"/>
    <property type="match status" value="1"/>
</dbReference>
<protein>
    <submittedName>
        <fullName evidence="3">NAD(P)/FAD-dependent oxidoreductase</fullName>
    </submittedName>
</protein>
<comment type="similarity">
    <text evidence="1">Belongs to the flavin-dependent halogenase family. Bacterial tryptophan halogenase subfamily.</text>
</comment>
<accession>A0ABP4X047</accession>
<dbReference type="PROSITE" id="PS51257">
    <property type="entry name" value="PROKAR_LIPOPROTEIN"/>
    <property type="match status" value="1"/>
</dbReference>
<dbReference type="Proteomes" id="UP001500655">
    <property type="component" value="Unassembled WGS sequence"/>
</dbReference>
<dbReference type="InterPro" id="IPR050816">
    <property type="entry name" value="Flavin-dep_Halogenase_NPB"/>
</dbReference>
<evidence type="ECO:0000313" key="4">
    <source>
        <dbReference type="Proteomes" id="UP001500655"/>
    </source>
</evidence>
<organism evidence="3 4">
    <name type="scientific">Luedemannella helvata</name>
    <dbReference type="NCBI Taxonomy" id="349315"/>
    <lineage>
        <taxon>Bacteria</taxon>
        <taxon>Bacillati</taxon>
        <taxon>Actinomycetota</taxon>
        <taxon>Actinomycetes</taxon>
        <taxon>Micromonosporales</taxon>
        <taxon>Micromonosporaceae</taxon>
        <taxon>Luedemannella</taxon>
    </lineage>
</organism>
<proteinExistence type="inferred from homology"/>
<dbReference type="SUPFAM" id="SSF51905">
    <property type="entry name" value="FAD/NAD(P)-binding domain"/>
    <property type="match status" value="1"/>
</dbReference>
<dbReference type="InterPro" id="IPR002938">
    <property type="entry name" value="FAD-bd"/>
</dbReference>
<evidence type="ECO:0000256" key="1">
    <source>
        <dbReference type="ARBA" id="ARBA00038396"/>
    </source>
</evidence>
<evidence type="ECO:0000259" key="2">
    <source>
        <dbReference type="Pfam" id="PF01494"/>
    </source>
</evidence>